<dbReference type="RefSeq" id="WP_175545838.1">
    <property type="nucleotide sequence ID" value="NZ_FPJE01000037.1"/>
</dbReference>
<sequence>MKTPNKKLRQLQQQWSAEMATFRELEQSNKALIGELHGLIDRLDIPVLPGVPGQ</sequence>
<accession>A0A1K1RW35</accession>
<keyword evidence="2" id="KW-1185">Reference proteome</keyword>
<reference evidence="1 2" key="1">
    <citation type="submission" date="2016-11" db="EMBL/GenBank/DDBJ databases">
        <authorList>
            <person name="Jaros S."/>
            <person name="Januszkiewicz K."/>
            <person name="Wedrychowicz H."/>
        </authorList>
    </citation>
    <scope>NUCLEOTIDE SEQUENCE [LARGE SCALE GENOMIC DNA]</scope>
    <source>
        <strain evidence="1 2">CGMCC 1.12145</strain>
    </source>
</reference>
<evidence type="ECO:0000313" key="1">
    <source>
        <dbReference type="EMBL" id="SFW76146.1"/>
    </source>
</evidence>
<dbReference type="STRING" id="1150368.SAMN02927921_04076"/>
<protein>
    <submittedName>
        <fullName evidence="1">Uncharacterized protein</fullName>
    </submittedName>
</protein>
<evidence type="ECO:0000313" key="2">
    <source>
        <dbReference type="Proteomes" id="UP000182248"/>
    </source>
</evidence>
<dbReference type="EMBL" id="FPJE01000037">
    <property type="protein sequence ID" value="SFW76146.1"/>
    <property type="molecule type" value="Genomic_DNA"/>
</dbReference>
<name>A0A1K1RW35_9FLAO</name>
<organism evidence="1 2">
    <name type="scientific">Sinomicrobium oceani</name>
    <dbReference type="NCBI Taxonomy" id="1150368"/>
    <lineage>
        <taxon>Bacteria</taxon>
        <taxon>Pseudomonadati</taxon>
        <taxon>Bacteroidota</taxon>
        <taxon>Flavobacteriia</taxon>
        <taxon>Flavobacteriales</taxon>
        <taxon>Flavobacteriaceae</taxon>
        <taxon>Sinomicrobium</taxon>
    </lineage>
</organism>
<dbReference type="Proteomes" id="UP000182248">
    <property type="component" value="Unassembled WGS sequence"/>
</dbReference>
<gene>
    <name evidence="1" type="ORF">SAMN02927921_04076</name>
</gene>
<proteinExistence type="predicted"/>
<dbReference type="AlphaFoldDB" id="A0A1K1RW35"/>